<gene>
    <name evidence="13" type="ORF">V4C55_43570</name>
</gene>
<keyword evidence="4" id="KW-1134">Transmembrane beta strand</keyword>
<feature type="signal peptide" evidence="11">
    <location>
        <begin position="1"/>
        <end position="21"/>
    </location>
</feature>
<evidence type="ECO:0000259" key="12">
    <source>
        <dbReference type="Pfam" id="PF13609"/>
    </source>
</evidence>
<dbReference type="Pfam" id="PF13609">
    <property type="entry name" value="Porin_4"/>
    <property type="match status" value="1"/>
</dbReference>
<dbReference type="InterPro" id="IPR050298">
    <property type="entry name" value="Gram-neg_bact_OMP"/>
</dbReference>
<evidence type="ECO:0000256" key="10">
    <source>
        <dbReference type="ARBA" id="ARBA00023237"/>
    </source>
</evidence>
<dbReference type="InterPro" id="IPR033900">
    <property type="entry name" value="Gram_neg_porin_domain"/>
</dbReference>
<keyword evidence="3" id="KW-0813">Transport</keyword>
<keyword evidence="14" id="KW-1185">Reference proteome</keyword>
<keyword evidence="6 11" id="KW-0732">Signal</keyword>
<feature type="chain" id="PRO_5045767873" evidence="11">
    <location>
        <begin position="22"/>
        <end position="383"/>
    </location>
</feature>
<evidence type="ECO:0000313" key="14">
    <source>
        <dbReference type="Proteomes" id="UP001494588"/>
    </source>
</evidence>
<dbReference type="PANTHER" id="PTHR34501:SF9">
    <property type="entry name" value="MAJOR OUTER MEMBRANE PROTEIN P.IA"/>
    <property type="match status" value="1"/>
</dbReference>
<organism evidence="13 14">
    <name type="scientific">Paraburkholderia sabiae</name>
    <dbReference type="NCBI Taxonomy" id="273251"/>
    <lineage>
        <taxon>Bacteria</taxon>
        <taxon>Pseudomonadati</taxon>
        <taxon>Pseudomonadota</taxon>
        <taxon>Betaproteobacteria</taxon>
        <taxon>Burkholderiales</taxon>
        <taxon>Burkholderiaceae</taxon>
        <taxon>Paraburkholderia</taxon>
    </lineage>
</organism>
<feature type="domain" description="Porin" evidence="12">
    <location>
        <begin position="8"/>
        <end position="348"/>
    </location>
</feature>
<evidence type="ECO:0000256" key="1">
    <source>
        <dbReference type="ARBA" id="ARBA00004571"/>
    </source>
</evidence>
<comment type="subcellular location">
    <subcellularLocation>
        <location evidence="1">Cell outer membrane</location>
        <topology evidence="1">Multi-pass membrane protein</topology>
    </subcellularLocation>
</comment>
<reference evidence="13 14" key="1">
    <citation type="submission" date="2024-01" db="EMBL/GenBank/DDBJ databases">
        <title>The diversity of rhizobia nodulating Mimosa spp. in eleven states of Brazil covering several biomes is determined by host plant, location, and edaphic factors.</title>
        <authorList>
            <person name="Rouws L."/>
            <person name="Barauna A."/>
            <person name="Beukes C."/>
            <person name="De Faria S.M."/>
            <person name="Gross E."/>
            <person name="Dos Reis Junior F.B."/>
            <person name="Simon M."/>
            <person name="Maluk M."/>
            <person name="Odee D.W."/>
            <person name="Kenicer G."/>
            <person name="Young J.P.W."/>
            <person name="Reis V.M."/>
            <person name="Zilli J."/>
            <person name="James E.K."/>
        </authorList>
    </citation>
    <scope>NUCLEOTIDE SEQUENCE [LARGE SCALE GENOMIC DNA]</scope>
    <source>
        <strain evidence="13 14">JPY77</strain>
    </source>
</reference>
<evidence type="ECO:0000256" key="2">
    <source>
        <dbReference type="ARBA" id="ARBA00011233"/>
    </source>
</evidence>
<evidence type="ECO:0000256" key="7">
    <source>
        <dbReference type="ARBA" id="ARBA00023065"/>
    </source>
</evidence>
<evidence type="ECO:0000313" key="13">
    <source>
        <dbReference type="EMBL" id="MEM5292516.1"/>
    </source>
</evidence>
<evidence type="ECO:0000256" key="5">
    <source>
        <dbReference type="ARBA" id="ARBA00022692"/>
    </source>
</evidence>
<evidence type="ECO:0000256" key="8">
    <source>
        <dbReference type="ARBA" id="ARBA00023114"/>
    </source>
</evidence>
<dbReference type="RefSeq" id="WP_201662740.1">
    <property type="nucleotide sequence ID" value="NZ_CAJHCS010000080.1"/>
</dbReference>
<sequence>MKATSIIAASILSASAIPAMAQSSVTLYGLIDEGFNFTNNAHGEKAYQLQSGYLQGSRWGLKGAEDLGGGVKAIFQLENGFNVNNGKLGQGGLMFGRQAYVGVASDTYGKMTLGRQYDSLVDFLAQTTVNGNWGGYIFAHPYDNDNTDNTFRVNNTAKYTSPNLAGFQFGGTYSFSNDTNFANNRQYSVGAQYTNGSLLIAAAYLQANNPSSTATGAITNGGDQNFLATRLRIFGAGINYTVGSATLGFAYTNTNLTQPLSSTYVGVITPPVGSNLSSLRFQNFEVNAKYQFTPAFFAGAMYTYTHTDFNATSGKLHPNYQMVGLMADYYLSKRTDLYLQGAYQHVSGDKTQTVLDVAYVPGAAGVSSNSNQFVIRAAMRHKF</sequence>
<keyword evidence="8" id="KW-0626">Porin</keyword>
<dbReference type="EMBL" id="JAZHGC010000104">
    <property type="protein sequence ID" value="MEM5292516.1"/>
    <property type="molecule type" value="Genomic_DNA"/>
</dbReference>
<evidence type="ECO:0000256" key="6">
    <source>
        <dbReference type="ARBA" id="ARBA00022729"/>
    </source>
</evidence>
<keyword evidence="10" id="KW-0998">Cell outer membrane</keyword>
<dbReference type="InterPro" id="IPR023614">
    <property type="entry name" value="Porin_dom_sf"/>
</dbReference>
<dbReference type="PRINTS" id="PR00184">
    <property type="entry name" value="NEISSPPORIN"/>
</dbReference>
<comment type="caution">
    <text evidence="13">The sequence shown here is derived from an EMBL/GenBank/DDBJ whole genome shotgun (WGS) entry which is preliminary data.</text>
</comment>
<dbReference type="Proteomes" id="UP001494588">
    <property type="component" value="Unassembled WGS sequence"/>
</dbReference>
<dbReference type="CDD" id="cd00342">
    <property type="entry name" value="gram_neg_porins"/>
    <property type="match status" value="1"/>
</dbReference>
<evidence type="ECO:0000256" key="3">
    <source>
        <dbReference type="ARBA" id="ARBA00022448"/>
    </source>
</evidence>
<dbReference type="InterPro" id="IPR002299">
    <property type="entry name" value="Porin_Neis"/>
</dbReference>
<dbReference type="Gene3D" id="2.40.160.10">
    <property type="entry name" value="Porin"/>
    <property type="match status" value="1"/>
</dbReference>
<dbReference type="InterPro" id="IPR001702">
    <property type="entry name" value="Porin_Gram-ve"/>
</dbReference>
<proteinExistence type="predicted"/>
<keyword evidence="9" id="KW-0472">Membrane</keyword>
<evidence type="ECO:0000256" key="9">
    <source>
        <dbReference type="ARBA" id="ARBA00023136"/>
    </source>
</evidence>
<keyword evidence="7" id="KW-0406">Ion transport</keyword>
<dbReference type="PANTHER" id="PTHR34501">
    <property type="entry name" value="PROTEIN YDDL-RELATED"/>
    <property type="match status" value="1"/>
</dbReference>
<dbReference type="PRINTS" id="PR00182">
    <property type="entry name" value="ECOLNEIPORIN"/>
</dbReference>
<accession>A0ABU9QSS9</accession>
<protein>
    <submittedName>
        <fullName evidence="13">Porin</fullName>
    </submittedName>
</protein>
<dbReference type="SUPFAM" id="SSF56935">
    <property type="entry name" value="Porins"/>
    <property type="match status" value="1"/>
</dbReference>
<evidence type="ECO:0000256" key="4">
    <source>
        <dbReference type="ARBA" id="ARBA00022452"/>
    </source>
</evidence>
<comment type="subunit">
    <text evidence="2">Homotrimer.</text>
</comment>
<evidence type="ECO:0000256" key="11">
    <source>
        <dbReference type="SAM" id="SignalP"/>
    </source>
</evidence>
<name>A0ABU9QSS9_9BURK</name>
<keyword evidence="5" id="KW-0812">Transmembrane</keyword>